<feature type="region of interest" description="Disordered" evidence="1">
    <location>
        <begin position="1"/>
        <end position="29"/>
    </location>
</feature>
<dbReference type="EMBL" id="JAEAOA010000444">
    <property type="protein sequence ID" value="KAK3606110.1"/>
    <property type="molecule type" value="Genomic_DNA"/>
</dbReference>
<dbReference type="PANTHER" id="PTHR12771:SF2">
    <property type="entry name" value="ELMO DOMAIN-CONTAINING PROTEIN 3"/>
    <property type="match status" value="1"/>
</dbReference>
<feature type="domain" description="ELMO" evidence="2">
    <location>
        <begin position="441"/>
        <end position="595"/>
    </location>
</feature>
<organism evidence="3 4">
    <name type="scientific">Potamilus streckersoni</name>
    <dbReference type="NCBI Taxonomy" id="2493646"/>
    <lineage>
        <taxon>Eukaryota</taxon>
        <taxon>Metazoa</taxon>
        <taxon>Spiralia</taxon>
        <taxon>Lophotrochozoa</taxon>
        <taxon>Mollusca</taxon>
        <taxon>Bivalvia</taxon>
        <taxon>Autobranchia</taxon>
        <taxon>Heteroconchia</taxon>
        <taxon>Palaeoheterodonta</taxon>
        <taxon>Unionida</taxon>
        <taxon>Unionoidea</taxon>
        <taxon>Unionidae</taxon>
        <taxon>Ambleminae</taxon>
        <taxon>Lampsilini</taxon>
        <taxon>Potamilus</taxon>
    </lineage>
</organism>
<dbReference type="AlphaFoldDB" id="A0AAE0T978"/>
<dbReference type="InterPro" id="IPR006816">
    <property type="entry name" value="ELMO_dom"/>
</dbReference>
<accession>A0AAE0T978</accession>
<protein>
    <recommendedName>
        <fullName evidence="2">ELMO domain-containing protein</fullName>
    </recommendedName>
</protein>
<sequence>MSASYTTVESRNDNSGPNTPRDGQSISIDSITFQEGFEKQDPEFEIIFEHNTEETDSNAPINASNNQSQGRELSILTFSEGKEDNVAFKETDKFLSATETGTQHNYDKIVKEMHEIDVTSNLAFIVPDDRPSVDLFTAMPHSINQQNSVKNGSPNMTWAYTEINANIDGTNKTVAMGPMSTVEGKKYLYNLPNNAGGDISVATDEVDVSGISLEEILQKKPKDESDSDSEFDFELPSSKTKTATATTSVVTSSVTSPVASVKLSVGSSTAAAVTTNISTPSMIANKACTVPSGTAGKSYISSQQLTPDGSKDVRTGLQSFKPVAVIKPTTSTGQSHGVTPEVRGLVSAQVQWENVTTIQAGPEPVMATATPLVSVPELVQHLQSQDFTKVKPSIRTMMERKGLAAFIHAVFGPPKLHRDLIQERDFLFCVAATTFANDDRLHVRTLQSVYRCLTGSKFDCPRSGGHWEEIGFQGTDPATDLRGCGLLGLVNLLYFLTDRKCQSIAHDIYKLSLHPTQNFPFCVMGINISRIALQTLREEGLNRECNKSKSVLNTVNDFYVGTYLHMYEIWKGQSRTISDSGHVLREVEIYAKKNPKLVIKNIETYLEKKKSPKLASDSPPGLGGQDFFNVCDDR</sequence>
<evidence type="ECO:0000313" key="4">
    <source>
        <dbReference type="Proteomes" id="UP001195483"/>
    </source>
</evidence>
<comment type="caution">
    <text evidence="3">The sequence shown here is derived from an EMBL/GenBank/DDBJ whole genome shotgun (WGS) entry which is preliminary data.</text>
</comment>
<keyword evidence="4" id="KW-1185">Reference proteome</keyword>
<dbReference type="PANTHER" id="PTHR12771">
    <property type="entry name" value="ENGULFMENT AND CELL MOTILITY"/>
    <property type="match status" value="1"/>
</dbReference>
<reference evidence="3" key="2">
    <citation type="journal article" date="2021" name="Genome Biol. Evol.">
        <title>Developing a high-quality reference genome for a parasitic bivalve with doubly uniparental inheritance (Bivalvia: Unionida).</title>
        <authorList>
            <person name="Smith C.H."/>
        </authorList>
    </citation>
    <scope>NUCLEOTIDE SEQUENCE</scope>
    <source>
        <strain evidence="3">CHS0354</strain>
        <tissue evidence="3">Mantle</tissue>
    </source>
</reference>
<feature type="region of interest" description="Disordered" evidence="1">
    <location>
        <begin position="610"/>
        <end position="634"/>
    </location>
</feature>
<dbReference type="Pfam" id="PF04727">
    <property type="entry name" value="ELMO_CED12"/>
    <property type="match status" value="1"/>
</dbReference>
<name>A0AAE0T978_9BIVA</name>
<evidence type="ECO:0000313" key="3">
    <source>
        <dbReference type="EMBL" id="KAK3606110.1"/>
    </source>
</evidence>
<dbReference type="Proteomes" id="UP001195483">
    <property type="component" value="Unassembled WGS sequence"/>
</dbReference>
<feature type="region of interest" description="Disordered" evidence="1">
    <location>
        <begin position="219"/>
        <end position="244"/>
    </location>
</feature>
<reference evidence="3" key="1">
    <citation type="journal article" date="2021" name="Genome Biol. Evol.">
        <title>A High-Quality Reference Genome for a Parasitic Bivalve with Doubly Uniparental Inheritance (Bivalvia: Unionida).</title>
        <authorList>
            <person name="Smith C.H."/>
        </authorList>
    </citation>
    <scope>NUCLEOTIDE SEQUENCE</scope>
    <source>
        <strain evidence="3">CHS0354</strain>
    </source>
</reference>
<dbReference type="InterPro" id="IPR050868">
    <property type="entry name" value="ELMO_domain-containing"/>
</dbReference>
<evidence type="ECO:0000259" key="2">
    <source>
        <dbReference type="PROSITE" id="PS51335"/>
    </source>
</evidence>
<proteinExistence type="predicted"/>
<feature type="compositionally biased region" description="Low complexity" evidence="1">
    <location>
        <begin position="234"/>
        <end position="244"/>
    </location>
</feature>
<dbReference type="PROSITE" id="PS51335">
    <property type="entry name" value="ELMO"/>
    <property type="match status" value="1"/>
</dbReference>
<evidence type="ECO:0000256" key="1">
    <source>
        <dbReference type="SAM" id="MobiDB-lite"/>
    </source>
</evidence>
<gene>
    <name evidence="3" type="ORF">CHS0354_006474</name>
</gene>
<reference evidence="3" key="3">
    <citation type="submission" date="2023-05" db="EMBL/GenBank/DDBJ databases">
        <authorList>
            <person name="Smith C.H."/>
        </authorList>
    </citation>
    <scope>NUCLEOTIDE SEQUENCE</scope>
    <source>
        <strain evidence="3">CHS0354</strain>
        <tissue evidence="3">Mantle</tissue>
    </source>
</reference>